<name>A0A2T7PZZ7_POMCA</name>
<keyword evidence="3" id="KW-1185">Reference proteome</keyword>
<organism evidence="2 3">
    <name type="scientific">Pomacea canaliculata</name>
    <name type="common">Golden apple snail</name>
    <dbReference type="NCBI Taxonomy" id="400727"/>
    <lineage>
        <taxon>Eukaryota</taxon>
        <taxon>Metazoa</taxon>
        <taxon>Spiralia</taxon>
        <taxon>Lophotrochozoa</taxon>
        <taxon>Mollusca</taxon>
        <taxon>Gastropoda</taxon>
        <taxon>Caenogastropoda</taxon>
        <taxon>Architaenioglossa</taxon>
        <taxon>Ampullarioidea</taxon>
        <taxon>Ampullariidae</taxon>
        <taxon>Pomacea</taxon>
    </lineage>
</organism>
<evidence type="ECO:0000313" key="2">
    <source>
        <dbReference type="EMBL" id="PVD38994.1"/>
    </source>
</evidence>
<reference evidence="2 3" key="1">
    <citation type="submission" date="2018-04" db="EMBL/GenBank/DDBJ databases">
        <title>The genome of golden apple snail Pomacea canaliculata provides insight into stress tolerance and invasive adaptation.</title>
        <authorList>
            <person name="Liu C."/>
            <person name="Liu B."/>
            <person name="Ren Y."/>
            <person name="Zhang Y."/>
            <person name="Wang H."/>
            <person name="Li S."/>
            <person name="Jiang F."/>
            <person name="Yin L."/>
            <person name="Zhang G."/>
            <person name="Qian W."/>
            <person name="Fan W."/>
        </authorList>
    </citation>
    <scope>NUCLEOTIDE SEQUENCE [LARGE SCALE GENOMIC DNA]</scope>
    <source>
        <strain evidence="2">SZHN2017</strain>
        <tissue evidence="2">Muscle</tissue>
    </source>
</reference>
<evidence type="ECO:0000256" key="1">
    <source>
        <dbReference type="SAM" id="MobiDB-lite"/>
    </source>
</evidence>
<gene>
    <name evidence="2" type="ORF">C0Q70_01619</name>
</gene>
<sequence length="120" mass="13645">MKVEHCVAGTVAPLSPSPTGIGPSPPTRPQYLPQRWRRPTSTCKQQRQLKIFRKPTLAVTTFSTGLLPRRRPTEVTSFVVRFWAVSLLTRVFMTKTTGKSRLHGKYGNRVLGRIPCWRMP</sequence>
<proteinExistence type="predicted"/>
<dbReference type="Proteomes" id="UP000245119">
    <property type="component" value="Linkage Group LG1"/>
</dbReference>
<comment type="caution">
    <text evidence="2">The sequence shown here is derived from an EMBL/GenBank/DDBJ whole genome shotgun (WGS) entry which is preliminary data.</text>
</comment>
<feature type="compositionally biased region" description="Low complexity" evidence="1">
    <location>
        <begin position="13"/>
        <end position="22"/>
    </location>
</feature>
<evidence type="ECO:0000313" key="3">
    <source>
        <dbReference type="Proteomes" id="UP000245119"/>
    </source>
</evidence>
<feature type="region of interest" description="Disordered" evidence="1">
    <location>
        <begin position="1"/>
        <end position="45"/>
    </location>
</feature>
<protein>
    <submittedName>
        <fullName evidence="2">Uncharacterized protein</fullName>
    </submittedName>
</protein>
<accession>A0A2T7PZZ7</accession>
<dbReference type="EMBL" id="PZQS01000001">
    <property type="protein sequence ID" value="PVD38994.1"/>
    <property type="molecule type" value="Genomic_DNA"/>
</dbReference>
<dbReference type="AlphaFoldDB" id="A0A2T7PZZ7"/>